<dbReference type="Pfam" id="PF00403">
    <property type="entry name" value="HMA"/>
    <property type="match status" value="1"/>
</dbReference>
<dbReference type="PROSITE" id="PS00154">
    <property type="entry name" value="ATPASE_E1_E2"/>
    <property type="match status" value="1"/>
</dbReference>
<dbReference type="STRING" id="268505.A0A2A9PKX7"/>
<dbReference type="InterPro" id="IPR023298">
    <property type="entry name" value="ATPase_P-typ_TM_dom_sf"/>
</dbReference>
<feature type="transmembrane region" description="Helical" evidence="7">
    <location>
        <begin position="965"/>
        <end position="988"/>
    </location>
</feature>
<dbReference type="CDD" id="cd00371">
    <property type="entry name" value="HMA"/>
    <property type="match status" value="1"/>
</dbReference>
<keyword evidence="6 7" id="KW-0472">Membrane</keyword>
<dbReference type="Gene3D" id="3.30.70.100">
    <property type="match status" value="1"/>
</dbReference>
<dbReference type="GO" id="GO:0005524">
    <property type="term" value="F:ATP binding"/>
    <property type="evidence" value="ECO:0007669"/>
    <property type="project" value="UniProtKB-UniRule"/>
</dbReference>
<keyword evidence="10" id="KW-1185">Reference proteome</keyword>
<dbReference type="InterPro" id="IPR036412">
    <property type="entry name" value="HAD-like_sf"/>
</dbReference>
<keyword evidence="3 7" id="KW-0479">Metal-binding</keyword>
<sequence>MAFGNCCSHDHDDAVASRLEPAAQDDSLMEEEEEECRNGESCCEGVTPRRSSTVTGCDLEEEPCDSYPEKCILKIATIECEQRRGDGLDGTTGKGHEHDTDGNHPTSACRNHRVEAFERYSAYLESARCICDSVLEQGWSEGCCDERQPKGRATTMSPGEHPNAYYASSRVLRGHHGVKRRHRHSVSRDGCCGSDDEHHREPVLDMCAAALKSGADLEKAQGLEPITLSVDGMTCSGCGIKMERVLKAQAGVSSVRVNFVMGSAELSLDTSITSPDGLVRAAERGSGFRCTRLSSDDQAIDFLAAGPSAKALVNATIPGVRETTMVSSRVVRVTYDPAVIGARALMRQVGPFSSGLAPPVDDAGVSSGRRRLRDGLIKTTASACCTLPIVIMAWSEKLVDAWTEALTAMVLATVVQLIAVPDFYLPATRALLHSGSLEMDMLVVISITAAYTYSVVAFGFFMAGRPLEVGALFETSTLLVTLVLLGRLVAAFARLRAVAAVSLRSLQAATCVIVEDGKDREMDSRLLQYGDELKIGAHAAVPTDATVIGGISEVDESIITGESLPVTKKPGDMVIAGTVNGSGMLRARLRRLPGKNTVTDIARLVEEAASSRPKIQETADGVASWFVPVVTAIALIVIIVWIVVGLKVRGYGAGEAVANAMTYAVATLAVSCPCALGLAVPMVLVVAGGIAARNGVIIKSAGCTERSRKVTDVVLDKTGTITEAALDVTSEQFFASASRDEAMAVSKALVADSRHPVSLAVAKHLEERSVTPARLTDTRVIPGSGVKGVLRGSTVCAGNASWTETGHHPAVVRLLERGLTLLVVTRDGEPLAVFGMRTKLRSEAAGVVSQLHRQKIVVHVVSGDHKGAVDAVAAQVGISHVVSQCSPADKRDYVAELMSRGRYVMFVGDGTNDAIAVAQADVGVQLASVESSSEVTRGAADVVLLNGLEGIRFLLRISAVSFRRIVFNFVWSAAYNVLAILLASGALVDVRIPPAYAGLGEIVSVLPVILAAVTMLWKGIRADGA</sequence>
<comment type="similarity">
    <text evidence="7">Belongs to the cation transport ATPase (P-type) (TC 3.A.3) family. Type IB subfamily.</text>
</comment>
<dbReference type="GO" id="GO:0019829">
    <property type="term" value="F:ATPase-coupled monoatomic cation transmembrane transporter activity"/>
    <property type="evidence" value="ECO:0007669"/>
    <property type="project" value="InterPro"/>
</dbReference>
<dbReference type="GO" id="GO:0016020">
    <property type="term" value="C:membrane"/>
    <property type="evidence" value="ECO:0007669"/>
    <property type="project" value="UniProtKB-SubCell"/>
</dbReference>
<protein>
    <recommendedName>
        <fullName evidence="8">HMA domain-containing protein</fullName>
    </recommendedName>
</protein>
<evidence type="ECO:0000256" key="5">
    <source>
        <dbReference type="ARBA" id="ARBA00022989"/>
    </source>
</evidence>
<keyword evidence="4" id="KW-1278">Translocase</keyword>
<dbReference type="PANTHER" id="PTHR46594">
    <property type="entry name" value="P-TYPE CATION-TRANSPORTING ATPASE"/>
    <property type="match status" value="1"/>
</dbReference>
<dbReference type="InterPro" id="IPR036163">
    <property type="entry name" value="HMA_dom_sf"/>
</dbReference>
<organism evidence="9 10">
    <name type="scientific">Ophiocordyceps unilateralis</name>
    <name type="common">Zombie-ant fungus</name>
    <name type="synonym">Torrubia unilateralis</name>
    <dbReference type="NCBI Taxonomy" id="268505"/>
    <lineage>
        <taxon>Eukaryota</taxon>
        <taxon>Fungi</taxon>
        <taxon>Dikarya</taxon>
        <taxon>Ascomycota</taxon>
        <taxon>Pezizomycotina</taxon>
        <taxon>Sordariomycetes</taxon>
        <taxon>Hypocreomycetidae</taxon>
        <taxon>Hypocreales</taxon>
        <taxon>Ophiocordycipitaceae</taxon>
        <taxon>Ophiocordyceps</taxon>
    </lineage>
</organism>
<comment type="subcellular location">
    <subcellularLocation>
        <location evidence="1 7">Membrane</location>
    </subcellularLocation>
</comment>
<dbReference type="InterPro" id="IPR044492">
    <property type="entry name" value="P_typ_ATPase_HD_dom"/>
</dbReference>
<dbReference type="SUPFAM" id="SSF56784">
    <property type="entry name" value="HAD-like"/>
    <property type="match status" value="1"/>
</dbReference>
<feature type="transmembrane region" description="Helical" evidence="7">
    <location>
        <begin position="994"/>
        <end position="1017"/>
    </location>
</feature>
<proteinExistence type="inferred from homology"/>
<evidence type="ECO:0000256" key="2">
    <source>
        <dbReference type="ARBA" id="ARBA00022692"/>
    </source>
</evidence>
<dbReference type="InterPro" id="IPR023299">
    <property type="entry name" value="ATPase_P-typ_cyto_dom_N"/>
</dbReference>
<dbReference type="Pfam" id="PF24534">
    <property type="entry name" value="HMA_PCA1"/>
    <property type="match status" value="1"/>
</dbReference>
<dbReference type="SFLD" id="SFLDS00003">
    <property type="entry name" value="Haloacid_Dehalogenase"/>
    <property type="match status" value="1"/>
</dbReference>
<evidence type="ECO:0000313" key="10">
    <source>
        <dbReference type="Proteomes" id="UP000037136"/>
    </source>
</evidence>
<evidence type="ECO:0000313" key="9">
    <source>
        <dbReference type="EMBL" id="PFH61476.1"/>
    </source>
</evidence>
<dbReference type="SFLD" id="SFLDF00027">
    <property type="entry name" value="p-type_atpase"/>
    <property type="match status" value="1"/>
</dbReference>
<dbReference type="SUPFAM" id="SSF81653">
    <property type="entry name" value="Calcium ATPase, transduction domain A"/>
    <property type="match status" value="1"/>
</dbReference>
<reference evidence="9 10" key="2">
    <citation type="journal article" date="2017" name="Sci. Rep.">
        <title>Ant-infecting Ophiocordyceps genomes reveal a high diversity of potential behavioral manipulation genes and a possible major role for enterotoxins.</title>
        <authorList>
            <person name="de Bekker C."/>
            <person name="Ohm R.A."/>
            <person name="Evans H.C."/>
            <person name="Brachmann A."/>
            <person name="Hughes D.P."/>
        </authorList>
    </citation>
    <scope>NUCLEOTIDE SEQUENCE [LARGE SCALE GENOMIC DNA]</scope>
    <source>
        <strain evidence="9 10">SC16a</strain>
    </source>
</reference>
<reference evidence="9 10" key="1">
    <citation type="journal article" date="2015" name="BMC Genomics">
        <title>Gene expression during zombie ant biting behavior reflects the complexity underlying fungal parasitic behavioral manipulation.</title>
        <authorList>
            <person name="de Bekker C."/>
            <person name="Ohm R.A."/>
            <person name="Loreto R.G."/>
            <person name="Sebastian A."/>
            <person name="Albert I."/>
            <person name="Merrow M."/>
            <person name="Brachmann A."/>
            <person name="Hughes D.P."/>
        </authorList>
    </citation>
    <scope>NUCLEOTIDE SEQUENCE [LARGE SCALE GENOMIC DNA]</scope>
    <source>
        <strain evidence="9 10">SC16a</strain>
    </source>
</reference>
<keyword evidence="5 7" id="KW-1133">Transmembrane helix</keyword>
<dbReference type="SUPFAM" id="SSF81665">
    <property type="entry name" value="Calcium ATPase, transmembrane domain M"/>
    <property type="match status" value="1"/>
</dbReference>
<dbReference type="Proteomes" id="UP000037136">
    <property type="component" value="Unassembled WGS sequence"/>
</dbReference>
<dbReference type="PANTHER" id="PTHR46594:SF4">
    <property type="entry name" value="P-TYPE CATION-TRANSPORTING ATPASE"/>
    <property type="match status" value="1"/>
</dbReference>
<dbReference type="Gene3D" id="2.70.150.10">
    <property type="entry name" value="Calcium-transporting ATPase, cytoplasmic transduction domain A"/>
    <property type="match status" value="1"/>
</dbReference>
<evidence type="ECO:0000259" key="8">
    <source>
        <dbReference type="PROSITE" id="PS50846"/>
    </source>
</evidence>
<keyword evidence="7" id="KW-0547">Nucleotide-binding</keyword>
<evidence type="ECO:0000256" key="1">
    <source>
        <dbReference type="ARBA" id="ARBA00004370"/>
    </source>
</evidence>
<dbReference type="GO" id="GO:0016887">
    <property type="term" value="F:ATP hydrolysis activity"/>
    <property type="evidence" value="ECO:0007669"/>
    <property type="project" value="InterPro"/>
</dbReference>
<dbReference type="InterPro" id="IPR059000">
    <property type="entry name" value="ATPase_P-type_domA"/>
</dbReference>
<feature type="transmembrane region" description="Helical" evidence="7">
    <location>
        <begin position="441"/>
        <end position="463"/>
    </location>
</feature>
<dbReference type="Gene3D" id="3.40.1110.10">
    <property type="entry name" value="Calcium-transporting ATPase, cytoplasmic domain N"/>
    <property type="match status" value="1"/>
</dbReference>
<feature type="transmembrane region" description="Helical" evidence="7">
    <location>
        <begin position="475"/>
        <end position="495"/>
    </location>
</feature>
<dbReference type="InterPro" id="IPR027256">
    <property type="entry name" value="P-typ_ATPase_IB"/>
</dbReference>
<evidence type="ECO:0000256" key="4">
    <source>
        <dbReference type="ARBA" id="ARBA00022967"/>
    </source>
</evidence>
<evidence type="ECO:0000256" key="6">
    <source>
        <dbReference type="ARBA" id="ARBA00023136"/>
    </source>
</evidence>
<feature type="transmembrane region" description="Helical" evidence="7">
    <location>
        <begin position="664"/>
        <end position="690"/>
    </location>
</feature>
<feature type="domain" description="HMA" evidence="8">
    <location>
        <begin position="224"/>
        <end position="291"/>
    </location>
</feature>
<dbReference type="NCBIfam" id="TIGR01511">
    <property type="entry name" value="ATPase-IB1_Cu"/>
    <property type="match status" value="1"/>
</dbReference>
<dbReference type="Gene3D" id="3.40.50.1000">
    <property type="entry name" value="HAD superfamily/HAD-like"/>
    <property type="match status" value="1"/>
</dbReference>
<dbReference type="Pfam" id="PF00702">
    <property type="entry name" value="Hydrolase"/>
    <property type="match status" value="1"/>
</dbReference>
<dbReference type="InterPro" id="IPR023214">
    <property type="entry name" value="HAD_sf"/>
</dbReference>
<accession>A0A2A9PKX7</accession>
<dbReference type="InterPro" id="IPR006121">
    <property type="entry name" value="HMA_dom"/>
</dbReference>
<dbReference type="InterPro" id="IPR001757">
    <property type="entry name" value="P_typ_ATPase"/>
</dbReference>
<dbReference type="InterPro" id="IPR056236">
    <property type="entry name" value="HMA_PCA1"/>
</dbReference>
<dbReference type="SFLD" id="SFLDG00002">
    <property type="entry name" value="C1.7:_P-type_atpase_like"/>
    <property type="match status" value="1"/>
</dbReference>
<comment type="caution">
    <text evidence="9">The sequence shown here is derived from an EMBL/GenBank/DDBJ whole genome shotgun (WGS) entry which is preliminary data.</text>
</comment>
<evidence type="ECO:0000256" key="7">
    <source>
        <dbReference type="RuleBase" id="RU362081"/>
    </source>
</evidence>
<dbReference type="OrthoDB" id="432719at2759"/>
<dbReference type="NCBIfam" id="TIGR01494">
    <property type="entry name" value="ATPase_P-type"/>
    <property type="match status" value="1"/>
</dbReference>
<evidence type="ECO:0000256" key="3">
    <source>
        <dbReference type="ARBA" id="ARBA00022723"/>
    </source>
</evidence>
<dbReference type="PROSITE" id="PS50846">
    <property type="entry name" value="HMA_2"/>
    <property type="match status" value="1"/>
</dbReference>
<dbReference type="SUPFAM" id="SSF55008">
    <property type="entry name" value="HMA, heavy metal-associated domain"/>
    <property type="match status" value="1"/>
</dbReference>
<dbReference type="AlphaFoldDB" id="A0A2A9PKX7"/>
<keyword evidence="7" id="KW-0067">ATP-binding</keyword>
<gene>
    <name evidence="9" type="ORF">XA68_17307</name>
</gene>
<dbReference type="InterPro" id="IPR018303">
    <property type="entry name" value="ATPase_P-typ_P_site"/>
</dbReference>
<dbReference type="GO" id="GO:0046872">
    <property type="term" value="F:metal ion binding"/>
    <property type="evidence" value="ECO:0007669"/>
    <property type="project" value="UniProtKB-KW"/>
</dbReference>
<dbReference type="Pfam" id="PF00122">
    <property type="entry name" value="E1-E2_ATPase"/>
    <property type="match status" value="1"/>
</dbReference>
<feature type="transmembrane region" description="Helical" evidence="7">
    <location>
        <begin position="401"/>
        <end position="420"/>
    </location>
</feature>
<feature type="transmembrane region" description="Helical" evidence="7">
    <location>
        <begin position="622"/>
        <end position="644"/>
    </location>
</feature>
<keyword evidence="2 7" id="KW-0812">Transmembrane</keyword>
<dbReference type="InterPro" id="IPR008250">
    <property type="entry name" value="ATPase_P-typ_transduc_dom_A_sf"/>
</dbReference>
<dbReference type="NCBIfam" id="TIGR01525">
    <property type="entry name" value="ATPase-IB_hvy"/>
    <property type="match status" value="1"/>
</dbReference>
<name>A0A2A9PKX7_OPHUN</name>
<dbReference type="PRINTS" id="PR00119">
    <property type="entry name" value="CATATPASE"/>
</dbReference>
<dbReference type="EMBL" id="LAZP02000070">
    <property type="protein sequence ID" value="PFH61476.1"/>
    <property type="molecule type" value="Genomic_DNA"/>
</dbReference>